<keyword evidence="2" id="KW-0813">Transport</keyword>
<dbReference type="CDD" id="cd03220">
    <property type="entry name" value="ABC_KpsT_Wzt"/>
    <property type="match status" value="1"/>
</dbReference>
<dbReference type="SUPFAM" id="SSF52540">
    <property type="entry name" value="P-loop containing nucleoside triphosphate hydrolases"/>
    <property type="match status" value="1"/>
</dbReference>
<dbReference type="InterPro" id="IPR003439">
    <property type="entry name" value="ABC_transporter-like_ATP-bd"/>
</dbReference>
<keyword evidence="4 6" id="KW-0067">ATP-binding</keyword>
<organism evidence="6 7">
    <name type="scientific">Candidatus Methylobacter titanis</name>
    <dbReference type="NCBI Taxonomy" id="3053457"/>
    <lineage>
        <taxon>Bacteria</taxon>
        <taxon>Pseudomonadati</taxon>
        <taxon>Pseudomonadota</taxon>
        <taxon>Gammaproteobacteria</taxon>
        <taxon>Methylococcales</taxon>
        <taxon>Methylococcaceae</taxon>
        <taxon>Methylobacter</taxon>
    </lineage>
</organism>
<proteinExistence type="inferred from homology"/>
<keyword evidence="7" id="KW-1185">Reference proteome</keyword>
<dbReference type="Proteomes" id="UP001160519">
    <property type="component" value="Unassembled WGS sequence"/>
</dbReference>
<dbReference type="PROSITE" id="PS50893">
    <property type="entry name" value="ABC_TRANSPORTER_2"/>
    <property type="match status" value="1"/>
</dbReference>
<dbReference type="Pfam" id="PF00005">
    <property type="entry name" value="ABC_tran"/>
    <property type="match status" value="1"/>
</dbReference>
<dbReference type="InterPro" id="IPR003593">
    <property type="entry name" value="AAA+_ATPase"/>
</dbReference>
<protein>
    <submittedName>
        <fullName evidence="6">ABC transporter ATP-binding protein</fullName>
    </submittedName>
</protein>
<dbReference type="Pfam" id="PF14524">
    <property type="entry name" value="Wzt_C"/>
    <property type="match status" value="1"/>
</dbReference>
<evidence type="ECO:0000313" key="7">
    <source>
        <dbReference type="Proteomes" id="UP001160519"/>
    </source>
</evidence>
<keyword evidence="3" id="KW-0547">Nucleotide-binding</keyword>
<dbReference type="PANTHER" id="PTHR46743">
    <property type="entry name" value="TEICHOIC ACIDS EXPORT ATP-BINDING PROTEIN TAGH"/>
    <property type="match status" value="1"/>
</dbReference>
<gene>
    <name evidence="6" type="ORF">PSU93_03520</name>
</gene>
<evidence type="ECO:0000313" key="6">
    <source>
        <dbReference type="EMBL" id="MDI1230202.1"/>
    </source>
</evidence>
<evidence type="ECO:0000256" key="4">
    <source>
        <dbReference type="ARBA" id="ARBA00022840"/>
    </source>
</evidence>
<dbReference type="CDD" id="cd10147">
    <property type="entry name" value="Wzt_C-like"/>
    <property type="match status" value="1"/>
</dbReference>
<evidence type="ECO:0000256" key="3">
    <source>
        <dbReference type="ARBA" id="ARBA00022741"/>
    </source>
</evidence>
<dbReference type="SMART" id="SM00382">
    <property type="entry name" value="AAA"/>
    <property type="match status" value="1"/>
</dbReference>
<evidence type="ECO:0000256" key="1">
    <source>
        <dbReference type="ARBA" id="ARBA00005417"/>
    </source>
</evidence>
<reference evidence="6" key="1">
    <citation type="submission" date="2023-01" db="EMBL/GenBank/DDBJ databases">
        <title>Biogeochemical cycle of methane in antarctic sediments.</title>
        <authorList>
            <person name="Roldan D.M."/>
            <person name="Menes R.J."/>
        </authorList>
    </citation>
    <scope>NUCLEOTIDE SEQUENCE [LARGE SCALE GENOMIC DNA]</scope>
    <source>
        <strain evidence="6">K-2018 MAG008</strain>
    </source>
</reference>
<feature type="domain" description="ABC transporter" evidence="5">
    <location>
        <begin position="24"/>
        <end position="248"/>
    </location>
</feature>
<evidence type="ECO:0000259" key="5">
    <source>
        <dbReference type="PROSITE" id="PS50893"/>
    </source>
</evidence>
<dbReference type="InterPro" id="IPR027417">
    <property type="entry name" value="P-loop_NTPase"/>
</dbReference>
<dbReference type="PANTHER" id="PTHR46743:SF2">
    <property type="entry name" value="TEICHOIC ACIDS EXPORT ATP-BINDING PROTEIN TAGH"/>
    <property type="match status" value="1"/>
</dbReference>
<dbReference type="GO" id="GO:0140359">
    <property type="term" value="F:ABC-type transporter activity"/>
    <property type="evidence" value="ECO:0007669"/>
    <property type="project" value="InterPro"/>
</dbReference>
<dbReference type="InterPro" id="IPR015860">
    <property type="entry name" value="ABC_transpr_TagH-like"/>
</dbReference>
<dbReference type="EMBL" id="JAQSDF010000006">
    <property type="protein sequence ID" value="MDI1230202.1"/>
    <property type="molecule type" value="Genomic_DNA"/>
</dbReference>
<dbReference type="GO" id="GO:0016887">
    <property type="term" value="F:ATP hydrolysis activity"/>
    <property type="evidence" value="ECO:0007669"/>
    <property type="project" value="InterPro"/>
</dbReference>
<accession>A0AA43Q438</accession>
<dbReference type="InterPro" id="IPR050683">
    <property type="entry name" value="Bact_Polysacc_Export_ATP-bd"/>
</dbReference>
<evidence type="ECO:0000256" key="2">
    <source>
        <dbReference type="ARBA" id="ARBA00022448"/>
    </source>
</evidence>
<name>A0AA43Q438_9GAMM</name>
<dbReference type="AlphaFoldDB" id="A0AA43Q438"/>
<comment type="caution">
    <text evidence="6">The sequence shown here is derived from an EMBL/GenBank/DDBJ whole genome shotgun (WGS) entry which is preliminary data.</text>
</comment>
<sequence length="408" mass="45001">MSFKAAISVKNLGKCYQLYNQPHDRLKQFLWRGRRQYFREFWALRDVSFEVMPGEVLGIIGRNGSGKSTLLQLVCGTLTPTSGEVAVKGRVAALLELGAGFNPEFSGRENVFMSAAIMGLSSKEIEARYEDIVDFSGIRDFIDQPVKTYSSGMYVRLAFSVAINVDPDILVIDEALSVGDGEFARKSFDRIRDMKKAGKTILFCSHSLYQVEAFCDRVLWLDHGDIKLFGNPQETVQGYSISLLGGAETESAAPLTTSPSAITAPKGYARLCHVEVSLDGEIGSVLRGRPDENDLSIRLQFESDPQLPAPTVGVTISYGTLMTVACVVSRSENVLIERDEHGRGEVTIDFPALPLRKGEYHVAVYLGNEDAVHIYDSVQIAATLQIEDPLPEPGLVNLVHHWHTRAID</sequence>
<dbReference type="Gene3D" id="3.40.50.300">
    <property type="entry name" value="P-loop containing nucleotide triphosphate hydrolases"/>
    <property type="match status" value="1"/>
</dbReference>
<dbReference type="GO" id="GO:0016020">
    <property type="term" value="C:membrane"/>
    <property type="evidence" value="ECO:0007669"/>
    <property type="project" value="InterPro"/>
</dbReference>
<dbReference type="GO" id="GO:0005524">
    <property type="term" value="F:ATP binding"/>
    <property type="evidence" value="ECO:0007669"/>
    <property type="project" value="UniProtKB-KW"/>
</dbReference>
<comment type="similarity">
    <text evidence="1">Belongs to the ABC transporter superfamily.</text>
</comment>
<dbReference type="InterPro" id="IPR029439">
    <property type="entry name" value="Wzt_C"/>
</dbReference>